<gene>
    <name evidence="3" type="ORF">GCM10011452_22730</name>
</gene>
<dbReference type="PROSITE" id="PS00092">
    <property type="entry name" value="N6_MTASE"/>
    <property type="match status" value="1"/>
</dbReference>
<dbReference type="AlphaFoldDB" id="A0A918IWD2"/>
<organism evidence="3 4">
    <name type="scientific">Gemmobacter lanyuensis</name>
    <dbReference type="NCBI Taxonomy" id="1054497"/>
    <lineage>
        <taxon>Bacteria</taxon>
        <taxon>Pseudomonadati</taxon>
        <taxon>Pseudomonadota</taxon>
        <taxon>Alphaproteobacteria</taxon>
        <taxon>Rhodobacterales</taxon>
        <taxon>Paracoccaceae</taxon>
        <taxon>Gemmobacter</taxon>
    </lineage>
</organism>
<comment type="caution">
    <text evidence="3">The sequence shown here is derived from an EMBL/GenBank/DDBJ whole genome shotgun (WGS) entry which is preliminary data.</text>
</comment>
<dbReference type="Proteomes" id="UP000628984">
    <property type="component" value="Unassembled WGS sequence"/>
</dbReference>
<evidence type="ECO:0000313" key="4">
    <source>
        <dbReference type="Proteomes" id="UP000628984"/>
    </source>
</evidence>
<dbReference type="GO" id="GO:0003676">
    <property type="term" value="F:nucleic acid binding"/>
    <property type="evidence" value="ECO:0007669"/>
    <property type="project" value="InterPro"/>
</dbReference>
<dbReference type="PANTHER" id="PTHR43542:SF1">
    <property type="entry name" value="METHYLTRANSFERASE"/>
    <property type="match status" value="1"/>
</dbReference>
<name>A0A918IWD2_9RHOB</name>
<dbReference type="Pfam" id="PF03602">
    <property type="entry name" value="Cons_hypoth95"/>
    <property type="match status" value="1"/>
</dbReference>
<proteinExistence type="predicted"/>
<dbReference type="RefSeq" id="WP_189633980.1">
    <property type="nucleotide sequence ID" value="NZ_BMYQ01000006.1"/>
</dbReference>
<dbReference type="InterPro" id="IPR002052">
    <property type="entry name" value="DNA_methylase_N6_adenine_CS"/>
</dbReference>
<dbReference type="GO" id="GO:0031167">
    <property type="term" value="P:rRNA methylation"/>
    <property type="evidence" value="ECO:0007669"/>
    <property type="project" value="InterPro"/>
</dbReference>
<dbReference type="EMBL" id="BMYQ01000006">
    <property type="protein sequence ID" value="GGW33668.1"/>
    <property type="molecule type" value="Genomic_DNA"/>
</dbReference>
<keyword evidence="4" id="KW-1185">Reference proteome</keyword>
<dbReference type="InterPro" id="IPR004398">
    <property type="entry name" value="RNA_MeTrfase_RsmD"/>
</dbReference>
<dbReference type="GO" id="GO:0008168">
    <property type="term" value="F:methyltransferase activity"/>
    <property type="evidence" value="ECO:0007669"/>
    <property type="project" value="UniProtKB-KW"/>
</dbReference>
<dbReference type="PANTHER" id="PTHR43542">
    <property type="entry name" value="METHYLTRANSFERASE"/>
    <property type="match status" value="1"/>
</dbReference>
<sequence>MRIIGGSARGLKLADVGEGDAKAHLRPTTDRVRESIFNLLINGRVAQSGDPLRGARVLDLFAGTGALGLEALSRGAARVAFVDDGATARALLRRNIELMRAMGTTDVWRRDATTMGPNRGAGYDLVFMDPPYGMGLGERALASCVAGGWLQPGALIVWEENTPPIVPEGFEEIDQRKYGDTFITLLRAP</sequence>
<dbReference type="SUPFAM" id="SSF53335">
    <property type="entry name" value="S-adenosyl-L-methionine-dependent methyltransferases"/>
    <property type="match status" value="1"/>
</dbReference>
<evidence type="ECO:0000256" key="2">
    <source>
        <dbReference type="ARBA" id="ARBA00022679"/>
    </source>
</evidence>
<protein>
    <submittedName>
        <fullName evidence="3">DNA methyltransferase</fullName>
    </submittedName>
</protein>
<evidence type="ECO:0000313" key="3">
    <source>
        <dbReference type="EMBL" id="GGW33668.1"/>
    </source>
</evidence>
<reference evidence="3" key="1">
    <citation type="journal article" date="2014" name="Int. J. Syst. Evol. Microbiol.">
        <title>Complete genome sequence of Corynebacterium casei LMG S-19264T (=DSM 44701T), isolated from a smear-ripened cheese.</title>
        <authorList>
            <consortium name="US DOE Joint Genome Institute (JGI-PGF)"/>
            <person name="Walter F."/>
            <person name="Albersmeier A."/>
            <person name="Kalinowski J."/>
            <person name="Ruckert C."/>
        </authorList>
    </citation>
    <scope>NUCLEOTIDE SEQUENCE</scope>
    <source>
        <strain evidence="3">KCTC 23714</strain>
    </source>
</reference>
<dbReference type="InterPro" id="IPR029063">
    <property type="entry name" value="SAM-dependent_MTases_sf"/>
</dbReference>
<keyword evidence="2" id="KW-0808">Transferase</keyword>
<dbReference type="CDD" id="cd02440">
    <property type="entry name" value="AdoMet_MTases"/>
    <property type="match status" value="1"/>
</dbReference>
<reference evidence="3" key="2">
    <citation type="submission" date="2020-09" db="EMBL/GenBank/DDBJ databases">
        <authorList>
            <person name="Sun Q."/>
            <person name="Kim S."/>
        </authorList>
    </citation>
    <scope>NUCLEOTIDE SEQUENCE</scope>
    <source>
        <strain evidence="3">KCTC 23714</strain>
    </source>
</reference>
<dbReference type="PIRSF" id="PIRSF004553">
    <property type="entry name" value="CHP00095"/>
    <property type="match status" value="1"/>
</dbReference>
<dbReference type="NCBIfam" id="TIGR00095">
    <property type="entry name" value="16S rRNA (guanine(966)-N(2))-methyltransferase RsmD"/>
    <property type="match status" value="1"/>
</dbReference>
<keyword evidence="1 3" id="KW-0489">Methyltransferase</keyword>
<accession>A0A918IWD2</accession>
<dbReference type="Gene3D" id="3.40.50.150">
    <property type="entry name" value="Vaccinia Virus protein VP39"/>
    <property type="match status" value="1"/>
</dbReference>
<evidence type="ECO:0000256" key="1">
    <source>
        <dbReference type="ARBA" id="ARBA00022603"/>
    </source>
</evidence>